<dbReference type="OrthoDB" id="9807451at2"/>
<dbReference type="Pfam" id="PF02579">
    <property type="entry name" value="Nitro_FeMo-Co"/>
    <property type="match status" value="1"/>
</dbReference>
<reference evidence="4" key="1">
    <citation type="submission" date="2016-10" db="EMBL/GenBank/DDBJ databases">
        <authorList>
            <person name="Varghese N."/>
            <person name="Submissions S."/>
        </authorList>
    </citation>
    <scope>NUCLEOTIDE SEQUENCE [LARGE SCALE GENOMIC DNA]</scope>
    <source>
        <strain evidence="4">DSM 217</strain>
    </source>
</reference>
<name>A0A1H2TK37_THIRO</name>
<proteinExistence type="predicted"/>
<keyword evidence="1" id="KW-0535">Nitrogen fixation</keyword>
<dbReference type="Proteomes" id="UP000198816">
    <property type="component" value="Unassembled WGS sequence"/>
</dbReference>
<sequence>MNVAISIAGQTLDAPFDARFGRAESFCVVETDTGNWTIHANPALSASGGAGVLAAQLIARLGAQAVVSGAYGPKAHRTLSAAHIDCFLAPGNEARSAAEILDAFTSGRLALADSATHGGHHGD</sequence>
<dbReference type="SUPFAM" id="SSF53146">
    <property type="entry name" value="Nitrogenase accessory factor-like"/>
    <property type="match status" value="1"/>
</dbReference>
<dbReference type="Gene3D" id="3.30.420.130">
    <property type="entry name" value="Dinitrogenase iron-molybdenum cofactor biosynthesis domain"/>
    <property type="match status" value="1"/>
</dbReference>
<dbReference type="InterPro" id="IPR036105">
    <property type="entry name" value="DiNase_FeMo-co_biosyn_sf"/>
</dbReference>
<evidence type="ECO:0000256" key="1">
    <source>
        <dbReference type="ARBA" id="ARBA00023231"/>
    </source>
</evidence>
<keyword evidence="4" id="KW-1185">Reference proteome</keyword>
<dbReference type="RefSeq" id="WP_093029078.1">
    <property type="nucleotide sequence ID" value="NZ_FNNZ01000004.1"/>
</dbReference>
<dbReference type="AlphaFoldDB" id="A0A1H2TK37"/>
<dbReference type="STRING" id="1058.SAMN05421783_10424"/>
<protein>
    <submittedName>
        <fullName evidence="3">Predicted Fe-Mo cluster-binding protein, NifX family</fullName>
    </submittedName>
</protein>
<evidence type="ECO:0000259" key="2">
    <source>
        <dbReference type="Pfam" id="PF02579"/>
    </source>
</evidence>
<evidence type="ECO:0000313" key="4">
    <source>
        <dbReference type="Proteomes" id="UP000198816"/>
    </source>
</evidence>
<dbReference type="EMBL" id="FNNZ01000004">
    <property type="protein sequence ID" value="SDW44055.1"/>
    <property type="molecule type" value="Genomic_DNA"/>
</dbReference>
<organism evidence="3 4">
    <name type="scientific">Thiocapsa roseopersicina</name>
    <dbReference type="NCBI Taxonomy" id="1058"/>
    <lineage>
        <taxon>Bacteria</taxon>
        <taxon>Pseudomonadati</taxon>
        <taxon>Pseudomonadota</taxon>
        <taxon>Gammaproteobacteria</taxon>
        <taxon>Chromatiales</taxon>
        <taxon>Chromatiaceae</taxon>
        <taxon>Thiocapsa</taxon>
    </lineage>
</organism>
<accession>A0A1H2TK37</accession>
<evidence type="ECO:0000313" key="3">
    <source>
        <dbReference type="EMBL" id="SDW44055.1"/>
    </source>
</evidence>
<gene>
    <name evidence="3" type="ORF">SAMN05421783_10424</name>
</gene>
<feature type="domain" description="Dinitrogenase iron-molybdenum cofactor biosynthesis" evidence="2">
    <location>
        <begin position="13"/>
        <end position="98"/>
    </location>
</feature>
<dbReference type="PANTHER" id="PTHR42983">
    <property type="entry name" value="DINITROGENASE IRON-MOLYBDENUM COFACTOR PROTEIN-RELATED"/>
    <property type="match status" value="1"/>
</dbReference>
<dbReference type="PANTHER" id="PTHR42983:SF1">
    <property type="entry name" value="IRON-MOLYBDENUM PROTEIN"/>
    <property type="match status" value="1"/>
</dbReference>
<dbReference type="InterPro" id="IPR003731">
    <property type="entry name" value="Di-Nase_FeMo-co_biosynth"/>
</dbReference>